<name>A0A7W9ULJ5_9NOCA</name>
<accession>A0A7W9ULJ5</accession>
<feature type="compositionally biased region" description="Polar residues" evidence="1">
    <location>
        <begin position="108"/>
        <end position="122"/>
    </location>
</feature>
<dbReference type="EMBL" id="JACHIT010000002">
    <property type="protein sequence ID" value="MBB5916770.1"/>
    <property type="molecule type" value="Genomic_DNA"/>
</dbReference>
<dbReference type="Proteomes" id="UP000540412">
    <property type="component" value="Unassembled WGS sequence"/>
</dbReference>
<comment type="caution">
    <text evidence="2">The sequence shown here is derived from an EMBL/GenBank/DDBJ whole genome shotgun (WGS) entry which is preliminary data.</text>
</comment>
<gene>
    <name evidence="2" type="ORF">BJY24_005682</name>
</gene>
<dbReference type="RefSeq" id="WP_157185785.1">
    <property type="nucleotide sequence ID" value="NZ_JACHIT010000002.1"/>
</dbReference>
<reference evidence="2 3" key="1">
    <citation type="submission" date="2020-08" db="EMBL/GenBank/DDBJ databases">
        <title>Sequencing the genomes of 1000 actinobacteria strains.</title>
        <authorList>
            <person name="Klenk H.-P."/>
        </authorList>
    </citation>
    <scope>NUCLEOTIDE SEQUENCE [LARGE SCALE GENOMIC DNA]</scope>
    <source>
        <strain evidence="2 3">DSM 43582</strain>
    </source>
</reference>
<keyword evidence="3" id="KW-1185">Reference proteome</keyword>
<feature type="region of interest" description="Disordered" evidence="1">
    <location>
        <begin position="80"/>
        <end position="136"/>
    </location>
</feature>
<evidence type="ECO:0000313" key="2">
    <source>
        <dbReference type="EMBL" id="MBB5916770.1"/>
    </source>
</evidence>
<protein>
    <submittedName>
        <fullName evidence="2">Uncharacterized protein</fullName>
    </submittedName>
</protein>
<evidence type="ECO:0000313" key="3">
    <source>
        <dbReference type="Proteomes" id="UP000540412"/>
    </source>
</evidence>
<feature type="region of interest" description="Disordered" evidence="1">
    <location>
        <begin position="41"/>
        <end position="60"/>
    </location>
</feature>
<organism evidence="2 3">
    <name type="scientific">Nocardia transvalensis</name>
    <dbReference type="NCBI Taxonomy" id="37333"/>
    <lineage>
        <taxon>Bacteria</taxon>
        <taxon>Bacillati</taxon>
        <taxon>Actinomycetota</taxon>
        <taxon>Actinomycetes</taxon>
        <taxon>Mycobacteriales</taxon>
        <taxon>Nocardiaceae</taxon>
        <taxon>Nocardia</taxon>
    </lineage>
</organism>
<sequence>MRDYITAWHAIIVVEQHRDAEIAALRQQIDTATARAATDIAAQQHTQARSAATIRDEGHNESQIAQLLEITPKQARKLLTAAPKTTPIGADTNRPRRPARRIPAQRRTSPGDSATRADTSQHAVRETLNPEPGRDT</sequence>
<evidence type="ECO:0000256" key="1">
    <source>
        <dbReference type="SAM" id="MobiDB-lite"/>
    </source>
</evidence>
<feature type="compositionally biased region" description="Basic residues" evidence="1">
    <location>
        <begin position="95"/>
        <end position="104"/>
    </location>
</feature>
<proteinExistence type="predicted"/>
<dbReference type="AlphaFoldDB" id="A0A7W9ULJ5"/>